<proteinExistence type="predicted"/>
<reference evidence="1" key="1">
    <citation type="submission" date="2014-12" db="EMBL/GenBank/DDBJ databases">
        <title>Insight into the proteome of Arion vulgaris.</title>
        <authorList>
            <person name="Aradska J."/>
            <person name="Bulat T."/>
            <person name="Smidak R."/>
            <person name="Sarate P."/>
            <person name="Gangsoo J."/>
            <person name="Sialana F."/>
            <person name="Bilban M."/>
            <person name="Lubec G."/>
        </authorList>
    </citation>
    <scope>NUCLEOTIDE SEQUENCE</scope>
    <source>
        <tissue evidence="1">Skin</tissue>
    </source>
</reference>
<evidence type="ECO:0000313" key="1">
    <source>
        <dbReference type="EMBL" id="CEK79130.1"/>
    </source>
</evidence>
<sequence length="49" mass="5289">MSRLSLYIEQRQGKQLRGTPKSGRHPSIDVCAGYSIYDGMTGLQTGSSG</sequence>
<protein>
    <submittedName>
        <fullName evidence="1">Uncharacterized protein</fullName>
    </submittedName>
</protein>
<organism evidence="1">
    <name type="scientific">Arion vulgaris</name>
    <dbReference type="NCBI Taxonomy" id="1028688"/>
    <lineage>
        <taxon>Eukaryota</taxon>
        <taxon>Metazoa</taxon>
        <taxon>Spiralia</taxon>
        <taxon>Lophotrochozoa</taxon>
        <taxon>Mollusca</taxon>
        <taxon>Gastropoda</taxon>
        <taxon>Heterobranchia</taxon>
        <taxon>Euthyneura</taxon>
        <taxon>Panpulmonata</taxon>
        <taxon>Eupulmonata</taxon>
        <taxon>Stylommatophora</taxon>
        <taxon>Helicina</taxon>
        <taxon>Arionoidea</taxon>
        <taxon>Arionidae</taxon>
        <taxon>Arion</taxon>
    </lineage>
</organism>
<accession>A0A0B7AGT4</accession>
<gene>
    <name evidence="1" type="primary">ORF113762</name>
</gene>
<dbReference type="AlphaFoldDB" id="A0A0B7AGT4"/>
<dbReference type="EMBL" id="HACG01032265">
    <property type="protein sequence ID" value="CEK79130.1"/>
    <property type="molecule type" value="Transcribed_RNA"/>
</dbReference>
<feature type="non-terminal residue" evidence="1">
    <location>
        <position position="49"/>
    </location>
</feature>
<name>A0A0B7AGT4_9EUPU</name>